<evidence type="ECO:0000313" key="6">
    <source>
        <dbReference type="Proteomes" id="UP000678393"/>
    </source>
</evidence>
<dbReference type="InterPro" id="IPR058688">
    <property type="entry name" value="Ig_NPHP4_2nd"/>
</dbReference>
<dbReference type="AlphaFoldDB" id="A0A8S3ZHV8"/>
<feature type="non-terminal residue" evidence="5">
    <location>
        <position position="487"/>
    </location>
</feature>
<dbReference type="InterPro" id="IPR058686">
    <property type="entry name" value="Ig_NPHP4_3rd"/>
</dbReference>
<evidence type="ECO:0000259" key="1">
    <source>
        <dbReference type="Pfam" id="PF26015"/>
    </source>
</evidence>
<dbReference type="Pfam" id="PF26190">
    <property type="entry name" value="Ig_NPHP4_1st"/>
    <property type="match status" value="1"/>
</dbReference>
<dbReference type="GO" id="GO:1904491">
    <property type="term" value="P:protein localization to ciliary transition zone"/>
    <property type="evidence" value="ECO:0007669"/>
    <property type="project" value="TreeGrafter"/>
</dbReference>
<evidence type="ECO:0008006" key="7">
    <source>
        <dbReference type="Google" id="ProtNLM"/>
    </source>
</evidence>
<dbReference type="InterPro" id="IPR058685">
    <property type="entry name" value="Ig_NPHP4_4th"/>
</dbReference>
<feature type="domain" description="NPHP4 Ig-like" evidence="2">
    <location>
        <begin position="390"/>
        <end position="485"/>
    </location>
</feature>
<dbReference type="Pfam" id="PF26015">
    <property type="entry name" value="Ig_NPH4_3rd"/>
    <property type="match status" value="1"/>
</dbReference>
<feature type="domain" description="NPHP4 Ig-like" evidence="1">
    <location>
        <begin position="302"/>
        <end position="385"/>
    </location>
</feature>
<name>A0A8S3ZHV8_9EUPU</name>
<comment type="caution">
    <text evidence="5">The sequence shown here is derived from an EMBL/GenBank/DDBJ whole genome shotgun (WGS) entry which is preliminary data.</text>
</comment>
<dbReference type="Pfam" id="PF26187">
    <property type="entry name" value="Ig_NPHP4_4th"/>
    <property type="match status" value="1"/>
</dbReference>
<keyword evidence="6" id="KW-1185">Reference proteome</keyword>
<dbReference type="Proteomes" id="UP000678393">
    <property type="component" value="Unassembled WGS sequence"/>
</dbReference>
<evidence type="ECO:0000313" key="5">
    <source>
        <dbReference type="EMBL" id="CAG5129027.1"/>
    </source>
</evidence>
<dbReference type="OrthoDB" id="313446at2759"/>
<dbReference type="Pfam" id="PF26189">
    <property type="entry name" value="Ig_NPHP4_2nd"/>
    <property type="match status" value="1"/>
</dbReference>
<dbReference type="GO" id="GO:0090090">
    <property type="term" value="P:negative regulation of canonical Wnt signaling pathway"/>
    <property type="evidence" value="ECO:0007669"/>
    <property type="project" value="InterPro"/>
</dbReference>
<dbReference type="GO" id="GO:0035869">
    <property type="term" value="C:ciliary transition zone"/>
    <property type="evidence" value="ECO:0007669"/>
    <property type="project" value="TreeGrafter"/>
</dbReference>
<accession>A0A8S3ZHV8</accession>
<dbReference type="InterPro" id="IPR029775">
    <property type="entry name" value="NPHP4"/>
</dbReference>
<organism evidence="5 6">
    <name type="scientific">Candidula unifasciata</name>
    <dbReference type="NCBI Taxonomy" id="100452"/>
    <lineage>
        <taxon>Eukaryota</taxon>
        <taxon>Metazoa</taxon>
        <taxon>Spiralia</taxon>
        <taxon>Lophotrochozoa</taxon>
        <taxon>Mollusca</taxon>
        <taxon>Gastropoda</taxon>
        <taxon>Heterobranchia</taxon>
        <taxon>Euthyneura</taxon>
        <taxon>Panpulmonata</taxon>
        <taxon>Eupulmonata</taxon>
        <taxon>Stylommatophora</taxon>
        <taxon>Helicina</taxon>
        <taxon>Helicoidea</taxon>
        <taxon>Geomitridae</taxon>
        <taxon>Candidula</taxon>
    </lineage>
</organism>
<feature type="domain" description="NPHP4 Ig-like" evidence="3">
    <location>
        <begin position="194"/>
        <end position="290"/>
    </location>
</feature>
<evidence type="ECO:0000259" key="2">
    <source>
        <dbReference type="Pfam" id="PF26187"/>
    </source>
</evidence>
<proteinExistence type="predicted"/>
<dbReference type="InterPro" id="IPR058687">
    <property type="entry name" value="Ig_NPHP4_1st"/>
</dbReference>
<sequence length="487" mass="55212">GYRRDKTERTRDYKTMDIYRNQTKHDGILSMLNSAITTEHVIFPSFGTAEFFEFVLKNPFNKEETFTIEITDPELHLIADAREWRHYKQLCQLNTPLEEGMFTSASADRNKPQIFLRPKETVNIPLKFQTFRTDASVQPQGPVNPFTKSSKQTQLEKTQESRIIQVLFRSEAGKVMAILNVRVDPQPHVIDQTFRFYHPENSFLKKSVRLPPFQTLPGGSVGGTGISQLFVKSSDANVILDCKPVQPGEPYDIFMKVALGASPVIKRFFVCAYIDPFLSRPAQIWQCYVHALQRVDVTCVEGQSSHLNLLLKGTQASRVVKCFSSHPQELQISPQDPFILAAGTAHELSVAVRPLVAGSKFFYLNVVDIEYHQLVSSWLICASCRSPIVSRAFELTLPVGGGKSCSKRISYTNPYPVAKRFHLLCDRNDLLQFKESILDIDSGQSHAIGLRFMPVMQPGAAEIMVFINNEEDKNEETFRITATYKFM</sequence>
<protein>
    <recommendedName>
        <fullName evidence="7">Nephrocystin-4</fullName>
    </recommendedName>
</protein>
<dbReference type="PANTHER" id="PTHR31043">
    <property type="entry name" value="NEPHROCYSTIN-4"/>
    <property type="match status" value="1"/>
</dbReference>
<dbReference type="EMBL" id="CAJHNH020003334">
    <property type="protein sequence ID" value="CAG5129027.1"/>
    <property type="molecule type" value="Genomic_DNA"/>
</dbReference>
<dbReference type="PANTHER" id="PTHR31043:SF3">
    <property type="entry name" value="NEPHROCYSTIN-4"/>
    <property type="match status" value="1"/>
</dbReference>
<dbReference type="GO" id="GO:0036064">
    <property type="term" value="C:ciliary basal body"/>
    <property type="evidence" value="ECO:0007669"/>
    <property type="project" value="TreeGrafter"/>
</dbReference>
<dbReference type="GO" id="GO:0097730">
    <property type="term" value="C:non-motile cilium"/>
    <property type="evidence" value="ECO:0007669"/>
    <property type="project" value="InterPro"/>
</dbReference>
<reference evidence="5" key="1">
    <citation type="submission" date="2021-04" db="EMBL/GenBank/DDBJ databases">
        <authorList>
            <consortium name="Molecular Ecology Group"/>
        </authorList>
    </citation>
    <scope>NUCLEOTIDE SEQUENCE</scope>
</reference>
<evidence type="ECO:0000259" key="3">
    <source>
        <dbReference type="Pfam" id="PF26189"/>
    </source>
</evidence>
<gene>
    <name evidence="5" type="ORF">CUNI_LOCUS14585</name>
</gene>
<feature type="domain" description="NPHP4 Ig-like" evidence="4">
    <location>
        <begin position="38"/>
        <end position="187"/>
    </location>
</feature>
<evidence type="ECO:0000259" key="4">
    <source>
        <dbReference type="Pfam" id="PF26190"/>
    </source>
</evidence>
<dbReference type="GO" id="GO:0097546">
    <property type="term" value="C:ciliary base"/>
    <property type="evidence" value="ECO:0007669"/>
    <property type="project" value="TreeGrafter"/>
</dbReference>